<dbReference type="GeneID" id="105263658"/>
<feature type="coiled-coil region" evidence="1">
    <location>
        <begin position="572"/>
        <end position="674"/>
    </location>
</feature>
<accession>A0A9R1TW59</accession>
<reference evidence="5" key="2">
    <citation type="submission" date="2025-04" db="UniProtKB">
        <authorList>
            <consortium name="RefSeq"/>
        </authorList>
    </citation>
    <scope>IDENTIFICATION</scope>
    <source>
        <strain evidence="5">USDA-PBARC FA_bdor</strain>
        <tissue evidence="5">Whole organism</tissue>
    </source>
</reference>
<dbReference type="PANTHER" id="PTHR10337">
    <property type="entry name" value="SHC TRANSFORMING PROTEIN"/>
    <property type="match status" value="1"/>
</dbReference>
<feature type="coiled-coil region" evidence="1">
    <location>
        <begin position="1118"/>
        <end position="1284"/>
    </location>
</feature>
<feature type="region of interest" description="Disordered" evidence="2">
    <location>
        <begin position="1"/>
        <end position="68"/>
    </location>
</feature>
<evidence type="ECO:0000313" key="5">
    <source>
        <dbReference type="RefSeq" id="XP_011298306.1"/>
    </source>
</evidence>
<evidence type="ECO:0000313" key="4">
    <source>
        <dbReference type="Proteomes" id="UP000694866"/>
    </source>
</evidence>
<feature type="coiled-coil region" evidence="1">
    <location>
        <begin position="479"/>
        <end position="513"/>
    </location>
</feature>
<dbReference type="OrthoDB" id="25391at2759"/>
<dbReference type="GO" id="GO:0007099">
    <property type="term" value="P:centriole replication"/>
    <property type="evidence" value="ECO:0007669"/>
    <property type="project" value="TreeGrafter"/>
</dbReference>
<feature type="coiled-coil region" evidence="1">
    <location>
        <begin position="951"/>
        <end position="1089"/>
    </location>
</feature>
<dbReference type="GO" id="GO:0005813">
    <property type="term" value="C:centrosome"/>
    <property type="evidence" value="ECO:0007669"/>
    <property type="project" value="TreeGrafter"/>
</dbReference>
<feature type="region of interest" description="Disordered" evidence="2">
    <location>
        <begin position="104"/>
        <end position="162"/>
    </location>
</feature>
<feature type="compositionally biased region" description="Polar residues" evidence="2">
    <location>
        <begin position="59"/>
        <end position="68"/>
    </location>
</feature>
<feature type="compositionally biased region" description="Polar residues" evidence="2">
    <location>
        <begin position="138"/>
        <end position="153"/>
    </location>
</feature>
<keyword evidence="1" id="KW-0175">Coiled coil</keyword>
<dbReference type="KEGG" id="fas:105263658"/>
<proteinExistence type="predicted"/>
<gene>
    <name evidence="3" type="primary">CEP152</name>
    <name evidence="5" type="synonym">LOC105263658</name>
    <name evidence="3" type="ORF">g.67293</name>
</gene>
<sequence>MEAPGLSLFQGSDSIHIKAGGQRQEEEEEQEDLRRRGEELQDILTNAFDEDYEEDDDASSINSSHNYTDASRCLDHSVIDKSYMHEREEKGSTVSQYQNDFGIYGQRDTSSFPTSDTDKGPTVSDMQREFGVYGRLSTPRNNNMDNKSSNSIAESPYELPRPPSLTNPASYPHDLRAQINDGYTLLENYPYNYQTPSNHYDGVKQNYQNNGYIGTYENNIAQKESRNYSDGGNDNESEHHNHCYKTGPNGCAINDSNAYKIAEYNSKEQLEVLYSVRMKEIQQLTEELQQLHAEKEEEKNQLIRKLALAQAETERSNLSRNQAQNSLVDAKAEIVELQSQVAAFKEKIAVMEKTNQNMSEDLSVAKSSVVELQQKINVLERVQTLQANDKTHEKFLKQAQEKHCVEMRNMQTQIDLLTDKLNAKESSYVALEHKLADVRRAHETLVVEKGDNMNRLAEALELSQTQCRNLMASNNVQENIQLQSKVKLLSQEKEELQTMIQELQHKLEVAKADVYHYDSMLAATMEEGSDSIRQLKLGEYHNKSRANDDITNKLQSELQRCIAGQAVKRKEITRLESGLAQKEKELEKAQTLAETCQQEAARYAKRVNELEQELKSLLTEHTAKANSQINRLSEHLTEMKNMNESLRREKQSLEEKLEETLAHQEETLQKLHQDTLHQREKQMVEEYNKEYLEIHDKAVERVRQEAQDEILQLTVQLEQTQKELNRVKEMYIDVCGTKEKLINDHRCEIQELKATYAKFDTEQSELERIKREFDTQTKITLRLTHECEAHKNKIIDLEKDLSNEKKYRVEYRKKIDAEIERAKDEALAELRNSHPDHQISVLFPDHCKEHSEKIAELEEDCKRLELKLSSAIEEQKKILDLQSELDDKKIKIAQMEIVQETIKQKYEALKNEKQDLLIKLSQSEQELLNSRTNKIDDSKPQDYSLKIQVENEALSEKCDSLLRDKMEYKKRLSEMQIQLNDSLKKMMQLETNISRSDDRLSNTRNDVEKELSQYKDFVKQLTEQLNNSCDGRKKEMYLDAKVKQLELELQEKDAQLERLKDLDKIKVERDQLVTQLKVQEKQFEQYIKNQRQEVAEFNLSRRNVQDGVELEKLREMSIKEKETKAEELKIIEDQHREKQKHIEEKYKLILMELNKRYEEKAKALEAAKEAIMAEKVRLHNSFKEQKQFVEQMIEAKLEGYRQELVARKLKIEELQTELRKKEMDMEEEKNYMAQMMSQWAAEMEGIRKKEKNMQEQIDRLQGVEKNLKEEISGLQAKEKKLKGTLEILRHKYQIAKSTAQNYREYAAKEKEFYSLECKRIDEGYKEAISRVQQNYYDILETQEREAKKKIEQVEKDYEGQVQKLRQKRKYKEKC</sequence>
<accession>A0A0C9R141</accession>
<dbReference type="RefSeq" id="XP_011298306.1">
    <property type="nucleotide sequence ID" value="XM_011300004.1"/>
</dbReference>
<dbReference type="Proteomes" id="UP000694866">
    <property type="component" value="Unplaced"/>
</dbReference>
<dbReference type="InterPro" id="IPR051235">
    <property type="entry name" value="CEP152/SHC-Transforming"/>
</dbReference>
<protein>
    <submittedName>
        <fullName evidence="3">CEP152 protein</fullName>
    </submittedName>
    <submittedName>
        <fullName evidence="5">Golgin subfamily B member 1-like</fullName>
    </submittedName>
</protein>
<dbReference type="EMBL" id="GBYB01006617">
    <property type="protein sequence ID" value="JAG76384.1"/>
    <property type="molecule type" value="Transcribed_RNA"/>
</dbReference>
<name>A0A0C9R141_9HYME</name>
<feature type="coiled-coil region" evidence="1">
    <location>
        <begin position="1336"/>
        <end position="1367"/>
    </location>
</feature>
<organism evidence="3">
    <name type="scientific">Fopius arisanus</name>
    <dbReference type="NCBI Taxonomy" id="64838"/>
    <lineage>
        <taxon>Eukaryota</taxon>
        <taxon>Metazoa</taxon>
        <taxon>Ecdysozoa</taxon>
        <taxon>Arthropoda</taxon>
        <taxon>Hexapoda</taxon>
        <taxon>Insecta</taxon>
        <taxon>Pterygota</taxon>
        <taxon>Neoptera</taxon>
        <taxon>Endopterygota</taxon>
        <taxon>Hymenoptera</taxon>
        <taxon>Apocrita</taxon>
        <taxon>Ichneumonoidea</taxon>
        <taxon>Braconidae</taxon>
        <taxon>Opiinae</taxon>
        <taxon>Fopius</taxon>
    </lineage>
</organism>
<evidence type="ECO:0000256" key="1">
    <source>
        <dbReference type="SAM" id="Coils"/>
    </source>
</evidence>
<evidence type="ECO:0000256" key="2">
    <source>
        <dbReference type="SAM" id="MobiDB-lite"/>
    </source>
</evidence>
<feature type="compositionally biased region" description="Acidic residues" evidence="2">
    <location>
        <begin position="48"/>
        <end position="58"/>
    </location>
</feature>
<evidence type="ECO:0000313" key="3">
    <source>
        <dbReference type="EMBL" id="JAG76384.1"/>
    </source>
</evidence>
<dbReference type="PANTHER" id="PTHR10337:SF6">
    <property type="entry name" value="CENTROSOMAL PROTEIN OF 152 KDA"/>
    <property type="match status" value="1"/>
</dbReference>
<reference evidence="3" key="1">
    <citation type="submission" date="2015-01" db="EMBL/GenBank/DDBJ databases">
        <title>Transcriptome Assembly of Fopius arisanus.</title>
        <authorList>
            <person name="Geib S."/>
        </authorList>
    </citation>
    <scope>NUCLEOTIDE SEQUENCE</scope>
</reference>
<feature type="coiled-coil region" evidence="1">
    <location>
        <begin position="703"/>
        <end position="772"/>
    </location>
</feature>
<keyword evidence="4" id="KW-1185">Reference proteome</keyword>
<feature type="coiled-coil region" evidence="1">
    <location>
        <begin position="812"/>
        <end position="926"/>
    </location>
</feature>
<feature type="coiled-coil region" evidence="1">
    <location>
        <begin position="274"/>
        <end position="382"/>
    </location>
</feature>